<accession>A0A0S7WPC3</accession>
<comment type="caution">
    <text evidence="2">The sequence shown here is derived from an EMBL/GenBank/DDBJ whole genome shotgun (WGS) entry which is preliminary data.</text>
</comment>
<proteinExistence type="predicted"/>
<feature type="chain" id="PRO_5006639547" description="Exo-alpha-sialidase" evidence="1">
    <location>
        <begin position="19"/>
        <end position="609"/>
    </location>
</feature>
<dbReference type="InterPro" id="IPR036278">
    <property type="entry name" value="Sialidase_sf"/>
</dbReference>
<dbReference type="CDD" id="cd15482">
    <property type="entry name" value="Sialidase_non-viral"/>
    <property type="match status" value="1"/>
</dbReference>
<evidence type="ECO:0000313" key="2">
    <source>
        <dbReference type="EMBL" id="KPJ52002.1"/>
    </source>
</evidence>
<gene>
    <name evidence="2" type="ORF">AMJ39_08870</name>
</gene>
<protein>
    <recommendedName>
        <fullName evidence="4">Exo-alpha-sialidase</fullName>
    </recommendedName>
</protein>
<organism evidence="2 3">
    <name type="scientific">candidate division TA06 bacterium DG_24</name>
    <dbReference type="NCBI Taxonomy" id="1703770"/>
    <lineage>
        <taxon>Bacteria</taxon>
        <taxon>Bacteria division TA06</taxon>
    </lineage>
</organism>
<dbReference type="Proteomes" id="UP000052008">
    <property type="component" value="Unassembled WGS sequence"/>
</dbReference>
<sequence>MTKRTSIMLFVLVFAAAAAVSSTEIMLNSERVERALVGDEEVDAGVTFMTEVVTASPGTQVGMTWYDYQHNGSSNKMKVVEPFDGTGRPFEHMCWTNGLDLGATQRQIYYNFRRRNGTYKWPGVGTQVGSPYYSGYTKMCVLSDGRGAVAMHQRRVSGGEYHAAVGIDVAAGFGTFIMHSIDTLSYPGDPGQPIWPSIARDNMDYLHVVSTHQVVTAGDPHEVYYSRSTDGGLNWQNWAVVDTTWTISYTVAASRHSGTVAYAYCHPRVLTPPPLSYQLNADIYYRMSFDNGANWGAIQNATQFQMADSMRAYCDVDVLFDEGDSLHFVFTGYHASGDSAYFPYQSAIYHWSQAAGLTKIAPAFGWYPYSLDPGGWRFAADRPAIAIDPYTGFLYCVWVVCDEGDVSMLGWPNGELYASYSTDNGRTWSTPINLTNSPTPNAAPGDCDDDDYPSMAGVVDDSLAIIYINDKDAGGMPQNEGTWTENPVMNLNVHTCEFTGLGADLFPHNAPIVIPAQGGSFTFTARVKNCTGSSQTFKAWLMARLPNGNEYGPVEGPIQLTFPAGHQVTVTRTLNVPQGAPAGDYLIRLYLGPYPGWVDRDAFPLTKLP</sequence>
<evidence type="ECO:0000313" key="3">
    <source>
        <dbReference type="Proteomes" id="UP000052008"/>
    </source>
</evidence>
<dbReference type="EMBL" id="LIZS01000083">
    <property type="protein sequence ID" value="KPJ52002.1"/>
    <property type="molecule type" value="Genomic_DNA"/>
</dbReference>
<name>A0A0S7WPC3_UNCT6</name>
<reference evidence="2 3" key="1">
    <citation type="journal article" date="2015" name="Microbiome">
        <title>Genomic resolution of linkages in carbon, nitrogen, and sulfur cycling among widespread estuary sediment bacteria.</title>
        <authorList>
            <person name="Baker B.J."/>
            <person name="Lazar C.S."/>
            <person name="Teske A.P."/>
            <person name="Dick G.J."/>
        </authorList>
    </citation>
    <scope>NUCLEOTIDE SEQUENCE [LARGE SCALE GENOMIC DNA]</scope>
    <source>
        <strain evidence="2">DG_24</strain>
    </source>
</reference>
<evidence type="ECO:0008006" key="4">
    <source>
        <dbReference type="Google" id="ProtNLM"/>
    </source>
</evidence>
<dbReference type="Gene3D" id="2.60.40.3880">
    <property type="match status" value="1"/>
</dbReference>
<keyword evidence="1" id="KW-0732">Signal</keyword>
<dbReference type="AlphaFoldDB" id="A0A0S7WPC3"/>
<feature type="signal peptide" evidence="1">
    <location>
        <begin position="1"/>
        <end position="18"/>
    </location>
</feature>
<dbReference type="Gene3D" id="2.120.10.10">
    <property type="match status" value="1"/>
</dbReference>
<dbReference type="SUPFAM" id="SSF50939">
    <property type="entry name" value="Sialidases"/>
    <property type="match status" value="1"/>
</dbReference>
<evidence type="ECO:0000256" key="1">
    <source>
        <dbReference type="SAM" id="SignalP"/>
    </source>
</evidence>